<comment type="caution">
    <text evidence="2">The sequence shown here is derived from an EMBL/GenBank/DDBJ whole genome shotgun (WGS) entry which is preliminary data.</text>
</comment>
<evidence type="ECO:0000256" key="1">
    <source>
        <dbReference type="SAM" id="MobiDB-lite"/>
    </source>
</evidence>
<feature type="non-terminal residue" evidence="2">
    <location>
        <position position="175"/>
    </location>
</feature>
<protein>
    <submittedName>
        <fullName evidence="2">Uncharacterized protein</fullName>
    </submittedName>
</protein>
<organism evidence="2 3">
    <name type="scientific">Kipferlia bialata</name>
    <dbReference type="NCBI Taxonomy" id="797122"/>
    <lineage>
        <taxon>Eukaryota</taxon>
        <taxon>Metamonada</taxon>
        <taxon>Carpediemonas-like organisms</taxon>
        <taxon>Kipferlia</taxon>
    </lineage>
</organism>
<accession>A0A9K3DBQ9</accession>
<dbReference type="AlphaFoldDB" id="A0A9K3DBQ9"/>
<keyword evidence="3" id="KW-1185">Reference proteome</keyword>
<proteinExistence type="predicted"/>
<name>A0A9K3DBQ9_9EUKA</name>
<feature type="non-terminal residue" evidence="2">
    <location>
        <position position="1"/>
    </location>
</feature>
<gene>
    <name evidence="2" type="ORF">KIPB_015236</name>
</gene>
<dbReference type="EMBL" id="BDIP01008390">
    <property type="protein sequence ID" value="GIQ91821.1"/>
    <property type="molecule type" value="Genomic_DNA"/>
</dbReference>
<dbReference type="Proteomes" id="UP000265618">
    <property type="component" value="Unassembled WGS sequence"/>
</dbReference>
<sequence length="175" mass="19260">AVDMVADLVEDCEDHALAAKGTEFLSEMARDDVYVSRVVRILLNRLLLEAPELRIAALDAIRHISPLCRETADAIMGIGRVDTDGSVVVHSRLPMAVPDTLTDEDIDALALASVEHLDQPLSVSLMGYMADRVVETPSPFVSSKEASPQEAEEEEGDMQTRIERQREEESSVLMQ</sequence>
<evidence type="ECO:0000313" key="3">
    <source>
        <dbReference type="Proteomes" id="UP000265618"/>
    </source>
</evidence>
<feature type="compositionally biased region" description="Basic and acidic residues" evidence="1">
    <location>
        <begin position="158"/>
        <end position="169"/>
    </location>
</feature>
<feature type="region of interest" description="Disordered" evidence="1">
    <location>
        <begin position="138"/>
        <end position="175"/>
    </location>
</feature>
<evidence type="ECO:0000313" key="2">
    <source>
        <dbReference type="EMBL" id="GIQ91821.1"/>
    </source>
</evidence>
<reference evidence="2 3" key="1">
    <citation type="journal article" date="2018" name="PLoS ONE">
        <title>The draft genome of Kipferlia bialata reveals reductive genome evolution in fornicate parasites.</title>
        <authorList>
            <person name="Tanifuji G."/>
            <person name="Takabayashi S."/>
            <person name="Kume K."/>
            <person name="Takagi M."/>
            <person name="Nakayama T."/>
            <person name="Kamikawa R."/>
            <person name="Inagaki Y."/>
            <person name="Hashimoto T."/>
        </authorList>
    </citation>
    <scope>NUCLEOTIDE SEQUENCE [LARGE SCALE GENOMIC DNA]</scope>
    <source>
        <strain evidence="2">NY0173</strain>
    </source>
</reference>